<dbReference type="AlphaFoldDB" id="A0A183SQ61"/>
<evidence type="ECO:0000313" key="1">
    <source>
        <dbReference type="EMBL" id="VDL92744.1"/>
    </source>
</evidence>
<proteinExistence type="predicted"/>
<sequence>MADPDVTPVCECAIFLIDPDNMYGDLYLHIWTLFVTSDKYRHVGVTCEIFIQSTDLDILGRARRQHEDWFEDNDSDISNLIVEKIGLHKAYADIRTDATKVAFFIRRCFVQQLLREMQDAWITQKAEEIQGCAERNVMKNIFIHQGHLRPMYPVDHTAAQL</sequence>
<organism evidence="3">
    <name type="scientific">Schistocephalus solidus</name>
    <name type="common">Tapeworm</name>
    <dbReference type="NCBI Taxonomy" id="70667"/>
    <lineage>
        <taxon>Eukaryota</taxon>
        <taxon>Metazoa</taxon>
        <taxon>Spiralia</taxon>
        <taxon>Lophotrochozoa</taxon>
        <taxon>Platyhelminthes</taxon>
        <taxon>Cestoda</taxon>
        <taxon>Eucestoda</taxon>
        <taxon>Diphyllobothriidea</taxon>
        <taxon>Diphyllobothriidae</taxon>
        <taxon>Schistocephalus</taxon>
    </lineage>
</organism>
<name>A0A183SQ61_SCHSO</name>
<evidence type="ECO:0000313" key="2">
    <source>
        <dbReference type="Proteomes" id="UP000275846"/>
    </source>
</evidence>
<dbReference type="WBParaSite" id="SSLN_0000656101-mRNA-1">
    <property type="protein sequence ID" value="SSLN_0000656101-mRNA-1"/>
    <property type="gene ID" value="SSLN_0000656101"/>
</dbReference>
<dbReference type="Proteomes" id="UP000275846">
    <property type="component" value="Unassembled WGS sequence"/>
</dbReference>
<protein>
    <submittedName>
        <fullName evidence="3">NYN domain-containing protein</fullName>
    </submittedName>
</protein>
<keyword evidence="2" id="KW-1185">Reference proteome</keyword>
<reference evidence="1 2" key="2">
    <citation type="submission" date="2018-11" db="EMBL/GenBank/DDBJ databases">
        <authorList>
            <consortium name="Pathogen Informatics"/>
        </authorList>
    </citation>
    <scope>NUCLEOTIDE SEQUENCE [LARGE SCALE GENOMIC DNA]</scope>
    <source>
        <strain evidence="1 2">NST_G2</strain>
    </source>
</reference>
<dbReference type="EMBL" id="UYSU01033650">
    <property type="protein sequence ID" value="VDL92744.1"/>
    <property type="molecule type" value="Genomic_DNA"/>
</dbReference>
<accession>A0A183SQ61</accession>
<evidence type="ECO:0000313" key="3">
    <source>
        <dbReference type="WBParaSite" id="SSLN_0000656101-mRNA-1"/>
    </source>
</evidence>
<reference evidence="3" key="1">
    <citation type="submission" date="2016-06" db="UniProtKB">
        <authorList>
            <consortium name="WormBaseParasite"/>
        </authorList>
    </citation>
    <scope>IDENTIFICATION</scope>
</reference>
<gene>
    <name evidence="1" type="ORF">SSLN_LOCUS6359</name>
</gene>